<name>A0AAV6V6L7_9ARAC</name>
<dbReference type="Proteomes" id="UP000827092">
    <property type="component" value="Unassembled WGS sequence"/>
</dbReference>
<evidence type="ECO:0008006" key="3">
    <source>
        <dbReference type="Google" id="ProtNLM"/>
    </source>
</evidence>
<evidence type="ECO:0000313" key="1">
    <source>
        <dbReference type="EMBL" id="KAG8191321.1"/>
    </source>
</evidence>
<gene>
    <name evidence="1" type="ORF">JTE90_006071</name>
</gene>
<sequence length="142" mass="16169">MVDRDRERDAEERCPMGEERRGGGYAIVVAQAADRKIKLFGCPSGRFEGESGSDEIWEVNGRLLESWTVREVRHFLQRCVHSRTLCLRIKPDKCREKGPKSINLISPKVVFEKCFPPEIFNSSTISNKPGGAYKVVKNIWSV</sequence>
<comment type="caution">
    <text evidence="1">The sequence shown here is derived from an EMBL/GenBank/DDBJ whole genome shotgun (WGS) entry which is preliminary data.</text>
</comment>
<accession>A0AAV6V6L7</accession>
<protein>
    <recommendedName>
        <fullName evidence="3">PDZ domain-containing protein</fullName>
    </recommendedName>
</protein>
<dbReference type="EMBL" id="JAFNEN010000161">
    <property type="protein sequence ID" value="KAG8191321.1"/>
    <property type="molecule type" value="Genomic_DNA"/>
</dbReference>
<evidence type="ECO:0000313" key="2">
    <source>
        <dbReference type="Proteomes" id="UP000827092"/>
    </source>
</evidence>
<proteinExistence type="predicted"/>
<dbReference type="InterPro" id="IPR036034">
    <property type="entry name" value="PDZ_sf"/>
</dbReference>
<dbReference type="SUPFAM" id="SSF50156">
    <property type="entry name" value="PDZ domain-like"/>
    <property type="match status" value="1"/>
</dbReference>
<reference evidence="1 2" key="1">
    <citation type="journal article" date="2022" name="Nat. Ecol. Evol.">
        <title>A masculinizing supergene underlies an exaggerated male reproductive morph in a spider.</title>
        <authorList>
            <person name="Hendrickx F."/>
            <person name="De Corte Z."/>
            <person name="Sonet G."/>
            <person name="Van Belleghem S.M."/>
            <person name="Kostlbacher S."/>
            <person name="Vangestel C."/>
        </authorList>
    </citation>
    <scope>NUCLEOTIDE SEQUENCE [LARGE SCALE GENOMIC DNA]</scope>
    <source>
        <strain evidence="1">W744_W776</strain>
    </source>
</reference>
<dbReference type="AlphaFoldDB" id="A0AAV6V6L7"/>
<organism evidence="1 2">
    <name type="scientific">Oedothorax gibbosus</name>
    <dbReference type="NCBI Taxonomy" id="931172"/>
    <lineage>
        <taxon>Eukaryota</taxon>
        <taxon>Metazoa</taxon>
        <taxon>Ecdysozoa</taxon>
        <taxon>Arthropoda</taxon>
        <taxon>Chelicerata</taxon>
        <taxon>Arachnida</taxon>
        <taxon>Araneae</taxon>
        <taxon>Araneomorphae</taxon>
        <taxon>Entelegynae</taxon>
        <taxon>Araneoidea</taxon>
        <taxon>Linyphiidae</taxon>
        <taxon>Erigoninae</taxon>
        <taxon>Oedothorax</taxon>
    </lineage>
</organism>
<keyword evidence="2" id="KW-1185">Reference proteome</keyword>